<evidence type="ECO:0000313" key="3">
    <source>
        <dbReference type="Proteomes" id="UP000197138"/>
    </source>
</evidence>
<accession>A0A218WZ10</accession>
<sequence>MIQREDLKGKRERNADAVNVQREERELRLEKSGKCTKGCFSLVVVAVGVVGGEVGEGAPIGPKESGAGADVEEDDGIAGADVGVDGLADGKGELIGGVDSNADLEAGTGTGGSGRGCGGVAGGGGVMDFHQ</sequence>
<dbReference type="EMBL" id="MTKT01002507">
    <property type="protein sequence ID" value="OWM77944.1"/>
    <property type="molecule type" value="Genomic_DNA"/>
</dbReference>
<organism evidence="2 3">
    <name type="scientific">Punica granatum</name>
    <name type="common">Pomegranate</name>
    <dbReference type="NCBI Taxonomy" id="22663"/>
    <lineage>
        <taxon>Eukaryota</taxon>
        <taxon>Viridiplantae</taxon>
        <taxon>Streptophyta</taxon>
        <taxon>Embryophyta</taxon>
        <taxon>Tracheophyta</taxon>
        <taxon>Spermatophyta</taxon>
        <taxon>Magnoliopsida</taxon>
        <taxon>eudicotyledons</taxon>
        <taxon>Gunneridae</taxon>
        <taxon>Pentapetalae</taxon>
        <taxon>rosids</taxon>
        <taxon>malvids</taxon>
        <taxon>Myrtales</taxon>
        <taxon>Lythraceae</taxon>
        <taxon>Punica</taxon>
    </lineage>
</organism>
<protein>
    <submittedName>
        <fullName evidence="2">Uncharacterized protein</fullName>
    </submittedName>
</protein>
<proteinExistence type="predicted"/>
<comment type="caution">
    <text evidence="2">The sequence shown here is derived from an EMBL/GenBank/DDBJ whole genome shotgun (WGS) entry which is preliminary data.</text>
</comment>
<feature type="region of interest" description="Disordered" evidence="1">
    <location>
        <begin position="55"/>
        <end position="83"/>
    </location>
</feature>
<dbReference type="AlphaFoldDB" id="A0A218WZ10"/>
<evidence type="ECO:0000313" key="2">
    <source>
        <dbReference type="EMBL" id="OWM77944.1"/>
    </source>
</evidence>
<dbReference type="Proteomes" id="UP000197138">
    <property type="component" value="Unassembled WGS sequence"/>
</dbReference>
<evidence type="ECO:0000256" key="1">
    <source>
        <dbReference type="SAM" id="MobiDB-lite"/>
    </source>
</evidence>
<name>A0A218WZ10_PUNGR</name>
<reference evidence="3" key="1">
    <citation type="journal article" date="2017" name="Plant J.">
        <title>The pomegranate (Punica granatum L.) genome and the genomics of punicalagin biosynthesis.</title>
        <authorList>
            <person name="Qin G."/>
            <person name="Xu C."/>
            <person name="Ming R."/>
            <person name="Tang H."/>
            <person name="Guyot R."/>
            <person name="Kramer E.M."/>
            <person name="Hu Y."/>
            <person name="Yi X."/>
            <person name="Qi Y."/>
            <person name="Xu X."/>
            <person name="Gao Z."/>
            <person name="Pan H."/>
            <person name="Jian J."/>
            <person name="Tian Y."/>
            <person name="Yue Z."/>
            <person name="Xu Y."/>
        </authorList>
    </citation>
    <scope>NUCLEOTIDE SEQUENCE [LARGE SCALE GENOMIC DNA]</scope>
    <source>
        <strain evidence="3">cv. Dabenzi</strain>
    </source>
</reference>
<gene>
    <name evidence="2" type="ORF">CDL15_Pgr018513</name>
</gene>